<protein>
    <recommendedName>
        <fullName evidence="4">DUF3575 domain-containing protein</fullName>
    </recommendedName>
</protein>
<keyword evidence="3" id="KW-1185">Reference proteome</keyword>
<accession>A0A239KEN7</accession>
<proteinExistence type="predicted"/>
<sequence>MKIITTLLTVLIAFSISAQTIDTDYSNHKKRAIKFEFFSPLTGNSTFGYENYIKDWLSWEAKVGFIGLGLDNNDINPSGFLFKGGPKFKLNPDFVTDDLKGSHLLSGKYIRPELIFAHYTQDEPYYNGTSEFNRETFTSVGFLITYGRQYILANIMTLDYHIGLGYGWDNSNDGRYNYGHSNGDTSFPVAISAGFTIGVLMK</sequence>
<evidence type="ECO:0000313" key="2">
    <source>
        <dbReference type="EMBL" id="SNT16827.1"/>
    </source>
</evidence>
<dbReference type="OrthoDB" id="1007476at2"/>
<dbReference type="Proteomes" id="UP000198393">
    <property type="component" value="Unassembled WGS sequence"/>
</dbReference>
<dbReference type="RefSeq" id="WP_089357314.1">
    <property type="nucleotide sequence ID" value="NZ_FZPD01000004.1"/>
</dbReference>
<reference evidence="2 3" key="1">
    <citation type="submission" date="2017-06" db="EMBL/GenBank/DDBJ databases">
        <authorList>
            <person name="Kim H.J."/>
            <person name="Triplett B.A."/>
        </authorList>
    </citation>
    <scope>NUCLEOTIDE SEQUENCE [LARGE SCALE GENOMIC DNA]</scope>
    <source>
        <strain evidence="2 3">DSM 19307</strain>
    </source>
</reference>
<organism evidence="2 3">
    <name type="scientific">Ekhidna lutea</name>
    <dbReference type="NCBI Taxonomy" id="447679"/>
    <lineage>
        <taxon>Bacteria</taxon>
        <taxon>Pseudomonadati</taxon>
        <taxon>Bacteroidota</taxon>
        <taxon>Cytophagia</taxon>
        <taxon>Cytophagales</taxon>
        <taxon>Reichenbachiellaceae</taxon>
        <taxon>Ekhidna</taxon>
    </lineage>
</organism>
<name>A0A239KEN7_EKHLU</name>
<dbReference type="AlphaFoldDB" id="A0A239KEN7"/>
<gene>
    <name evidence="2" type="ORF">SAMN05421640_2620</name>
</gene>
<feature type="chain" id="PRO_5013212448" description="DUF3575 domain-containing protein" evidence="1">
    <location>
        <begin position="21"/>
        <end position="202"/>
    </location>
</feature>
<evidence type="ECO:0008006" key="4">
    <source>
        <dbReference type="Google" id="ProtNLM"/>
    </source>
</evidence>
<evidence type="ECO:0000313" key="3">
    <source>
        <dbReference type="Proteomes" id="UP000198393"/>
    </source>
</evidence>
<feature type="signal peptide" evidence="1">
    <location>
        <begin position="1"/>
        <end position="20"/>
    </location>
</feature>
<evidence type="ECO:0000256" key="1">
    <source>
        <dbReference type="SAM" id="SignalP"/>
    </source>
</evidence>
<dbReference type="EMBL" id="FZPD01000004">
    <property type="protein sequence ID" value="SNT16827.1"/>
    <property type="molecule type" value="Genomic_DNA"/>
</dbReference>
<keyword evidence="1" id="KW-0732">Signal</keyword>